<evidence type="ECO:0000256" key="6">
    <source>
        <dbReference type="ARBA" id="ARBA00022989"/>
    </source>
</evidence>
<evidence type="ECO:0000256" key="3">
    <source>
        <dbReference type="ARBA" id="ARBA00022676"/>
    </source>
</evidence>
<protein>
    <recommendedName>
        <fullName evidence="9">Glycosyltransferase RgtA/B/C/D-like domain-containing protein</fullName>
    </recommendedName>
</protein>
<organism evidence="10 11">
    <name type="scientific">Candidatus Ryanbacteria bacterium RIFCSPHIGHO2_01_FULL_48_27</name>
    <dbReference type="NCBI Taxonomy" id="1802115"/>
    <lineage>
        <taxon>Bacteria</taxon>
        <taxon>Candidatus Ryaniibacteriota</taxon>
    </lineage>
</organism>
<keyword evidence="6 8" id="KW-1133">Transmembrane helix</keyword>
<feature type="transmembrane region" description="Helical" evidence="8">
    <location>
        <begin position="337"/>
        <end position="360"/>
    </location>
</feature>
<evidence type="ECO:0000256" key="4">
    <source>
        <dbReference type="ARBA" id="ARBA00022679"/>
    </source>
</evidence>
<dbReference type="AlphaFoldDB" id="A0A1G2G6C6"/>
<keyword evidence="4" id="KW-0808">Transferase</keyword>
<dbReference type="PANTHER" id="PTHR33908:SF3">
    <property type="entry name" value="UNDECAPRENYL PHOSPHATE-ALPHA-4-AMINO-4-DEOXY-L-ARABINOSE ARABINOSYL TRANSFERASE"/>
    <property type="match status" value="1"/>
</dbReference>
<feature type="domain" description="Glycosyltransferase RgtA/B/C/D-like" evidence="9">
    <location>
        <begin position="69"/>
        <end position="233"/>
    </location>
</feature>
<proteinExistence type="predicted"/>
<keyword evidence="2" id="KW-1003">Cell membrane</keyword>
<dbReference type="STRING" id="1802115.A2756_02770"/>
<feature type="transmembrane region" description="Helical" evidence="8">
    <location>
        <begin position="432"/>
        <end position="450"/>
    </location>
</feature>
<comment type="subcellular location">
    <subcellularLocation>
        <location evidence="1">Cell membrane</location>
        <topology evidence="1">Multi-pass membrane protein</topology>
    </subcellularLocation>
</comment>
<dbReference type="GO" id="GO:0009103">
    <property type="term" value="P:lipopolysaccharide biosynthetic process"/>
    <property type="evidence" value="ECO:0007669"/>
    <property type="project" value="UniProtKB-ARBA"/>
</dbReference>
<reference evidence="10 11" key="1">
    <citation type="journal article" date="2016" name="Nat. Commun.">
        <title>Thousands of microbial genomes shed light on interconnected biogeochemical processes in an aquifer system.</title>
        <authorList>
            <person name="Anantharaman K."/>
            <person name="Brown C.T."/>
            <person name="Hug L.A."/>
            <person name="Sharon I."/>
            <person name="Castelle C.J."/>
            <person name="Probst A.J."/>
            <person name="Thomas B.C."/>
            <person name="Singh A."/>
            <person name="Wilkins M.J."/>
            <person name="Karaoz U."/>
            <person name="Brodie E.L."/>
            <person name="Williams K.H."/>
            <person name="Hubbard S.S."/>
            <person name="Banfield J.F."/>
        </authorList>
    </citation>
    <scope>NUCLEOTIDE SEQUENCE [LARGE SCALE GENOMIC DNA]</scope>
</reference>
<keyword evidence="7 8" id="KW-0472">Membrane</keyword>
<evidence type="ECO:0000313" key="10">
    <source>
        <dbReference type="EMBL" id="OGZ45805.1"/>
    </source>
</evidence>
<keyword evidence="3" id="KW-0328">Glycosyltransferase</keyword>
<dbReference type="GO" id="GO:0016763">
    <property type="term" value="F:pentosyltransferase activity"/>
    <property type="evidence" value="ECO:0007669"/>
    <property type="project" value="TreeGrafter"/>
</dbReference>
<feature type="transmembrane region" description="Helical" evidence="8">
    <location>
        <begin position="168"/>
        <end position="185"/>
    </location>
</feature>
<evidence type="ECO:0000256" key="2">
    <source>
        <dbReference type="ARBA" id="ARBA00022475"/>
    </source>
</evidence>
<sequence length="582" mass="65914">MSKQKSLAFLLIILAVASFFRLWHITETPRGLYPDEAMNGTNAQEAIRTGSYKIFYPENNGREGLFINIQSLSLRIFGNEPWALRVVSAIFGILTVLGLYLMTRELLRKTSVYHERIALFAAFFLATLFWHINFSRIGFRAITVPFLLVWSFYYVFRMLHELEEGDEKLPKAEGFAVLAGIIYGLGFHTYIAYRVTPPLLLLLFCIGWQKYKAGILKKCFPCLFVLFLFAAFVSALPIGYYFLNNPADFSGRAAQVSVLASATPAHDLLLNAAKTYGMFFWIGDYNWRHNYAGAPALWWPMAILFAMGLLLSISRLFQNPNQIQNSNDRKEIRRGAWSLGLVAFRNIFTTPYGLLLVWFFLLSVPSVISNEGLPHALRTIGMIPPTMIFAALGIDLLMRKGRMLHQQILTAVVAKFPDLEEQIKRIGSEFRVLVLAFLVVISIFAYRQYLLHWASSPYAAEAFSENYTSLGKYMRLLPDTTHKYVIVNADGVEVRGIPMPAQPIMFLMGEGPITHGQVSPRNVHYVLPDEVRNLSLQNLPAGETVFIMLEMKGTLRNELKSVIPSITYEEIAGRLLVGKVTK</sequence>
<name>A0A1G2G6C6_9BACT</name>
<feature type="transmembrane region" description="Helical" evidence="8">
    <location>
        <begin position="82"/>
        <end position="101"/>
    </location>
</feature>
<keyword evidence="5 8" id="KW-0812">Transmembrane</keyword>
<dbReference type="PANTHER" id="PTHR33908">
    <property type="entry name" value="MANNOSYLTRANSFERASE YKCB-RELATED"/>
    <property type="match status" value="1"/>
</dbReference>
<feature type="transmembrane region" description="Helical" evidence="8">
    <location>
        <begin position="113"/>
        <end position="131"/>
    </location>
</feature>
<evidence type="ECO:0000256" key="8">
    <source>
        <dbReference type="SAM" id="Phobius"/>
    </source>
</evidence>
<dbReference type="EMBL" id="MHNL01000005">
    <property type="protein sequence ID" value="OGZ45805.1"/>
    <property type="molecule type" value="Genomic_DNA"/>
</dbReference>
<feature type="transmembrane region" description="Helical" evidence="8">
    <location>
        <begin position="191"/>
        <end position="208"/>
    </location>
</feature>
<dbReference type="Proteomes" id="UP000177785">
    <property type="component" value="Unassembled WGS sequence"/>
</dbReference>
<feature type="transmembrane region" description="Helical" evidence="8">
    <location>
        <begin position="380"/>
        <end position="398"/>
    </location>
</feature>
<evidence type="ECO:0000259" key="9">
    <source>
        <dbReference type="Pfam" id="PF13231"/>
    </source>
</evidence>
<feature type="transmembrane region" description="Helical" evidence="8">
    <location>
        <begin position="220"/>
        <end position="243"/>
    </location>
</feature>
<evidence type="ECO:0000256" key="5">
    <source>
        <dbReference type="ARBA" id="ARBA00022692"/>
    </source>
</evidence>
<dbReference type="Pfam" id="PF13231">
    <property type="entry name" value="PMT_2"/>
    <property type="match status" value="1"/>
</dbReference>
<feature type="transmembrane region" description="Helical" evidence="8">
    <location>
        <begin position="137"/>
        <end position="156"/>
    </location>
</feature>
<evidence type="ECO:0000313" key="11">
    <source>
        <dbReference type="Proteomes" id="UP000177785"/>
    </source>
</evidence>
<dbReference type="InterPro" id="IPR038731">
    <property type="entry name" value="RgtA/B/C-like"/>
</dbReference>
<feature type="transmembrane region" description="Helical" evidence="8">
    <location>
        <begin position="7"/>
        <end position="25"/>
    </location>
</feature>
<dbReference type="GO" id="GO:0010041">
    <property type="term" value="P:response to iron(III) ion"/>
    <property type="evidence" value="ECO:0007669"/>
    <property type="project" value="TreeGrafter"/>
</dbReference>
<accession>A0A1G2G6C6</accession>
<comment type="caution">
    <text evidence="10">The sequence shown here is derived from an EMBL/GenBank/DDBJ whole genome shotgun (WGS) entry which is preliminary data.</text>
</comment>
<evidence type="ECO:0000256" key="1">
    <source>
        <dbReference type="ARBA" id="ARBA00004651"/>
    </source>
</evidence>
<feature type="transmembrane region" description="Helical" evidence="8">
    <location>
        <begin position="297"/>
        <end position="317"/>
    </location>
</feature>
<gene>
    <name evidence="10" type="ORF">A2756_02770</name>
</gene>
<evidence type="ECO:0000256" key="7">
    <source>
        <dbReference type="ARBA" id="ARBA00023136"/>
    </source>
</evidence>
<dbReference type="GO" id="GO:0005886">
    <property type="term" value="C:plasma membrane"/>
    <property type="evidence" value="ECO:0007669"/>
    <property type="project" value="UniProtKB-SubCell"/>
</dbReference>
<dbReference type="InterPro" id="IPR050297">
    <property type="entry name" value="LipidA_mod_glycosyltrf_83"/>
</dbReference>